<dbReference type="EMBL" id="JABTTQ020000005">
    <property type="protein sequence ID" value="KAK6154262.1"/>
    <property type="molecule type" value="Genomic_DNA"/>
</dbReference>
<evidence type="ECO:0000313" key="8">
    <source>
        <dbReference type="EMBL" id="KAK6154262.1"/>
    </source>
</evidence>
<evidence type="ECO:0000256" key="3">
    <source>
        <dbReference type="ARBA" id="ARBA00022824"/>
    </source>
</evidence>
<dbReference type="CDD" id="cd23995">
    <property type="entry name" value="Seipin_BSCL2_like"/>
    <property type="match status" value="1"/>
</dbReference>
<dbReference type="PANTHER" id="PTHR21212:SF6">
    <property type="entry name" value="SEIPIN-2-LIKE"/>
    <property type="match status" value="1"/>
</dbReference>
<name>A0ABR0X3J7_REHGL</name>
<feature type="transmembrane region" description="Helical" evidence="7">
    <location>
        <begin position="112"/>
        <end position="132"/>
    </location>
</feature>
<dbReference type="Pfam" id="PF06775">
    <property type="entry name" value="Seipin"/>
    <property type="match status" value="1"/>
</dbReference>
<accession>A0ABR0X3J7</accession>
<dbReference type="Proteomes" id="UP001318860">
    <property type="component" value="Unassembled WGS sequence"/>
</dbReference>
<keyword evidence="9" id="KW-1185">Reference proteome</keyword>
<evidence type="ECO:0000256" key="6">
    <source>
        <dbReference type="ARBA" id="ARBA00023136"/>
    </source>
</evidence>
<evidence type="ECO:0000256" key="4">
    <source>
        <dbReference type="ARBA" id="ARBA00022989"/>
    </source>
</evidence>
<keyword evidence="3" id="KW-0256">Endoplasmic reticulum</keyword>
<keyword evidence="6 7" id="KW-0472">Membrane</keyword>
<evidence type="ECO:0000256" key="2">
    <source>
        <dbReference type="ARBA" id="ARBA00022692"/>
    </source>
</evidence>
<feature type="transmembrane region" description="Helical" evidence="7">
    <location>
        <begin position="203"/>
        <end position="232"/>
    </location>
</feature>
<feature type="transmembrane region" description="Helical" evidence="7">
    <location>
        <begin position="138"/>
        <end position="159"/>
    </location>
</feature>
<comment type="caution">
    <text evidence="8">The sequence shown here is derived from an EMBL/GenBank/DDBJ whole genome shotgun (WGS) entry which is preliminary data.</text>
</comment>
<evidence type="ECO:0000256" key="1">
    <source>
        <dbReference type="ARBA" id="ARBA00004477"/>
    </source>
</evidence>
<sequence length="476" mass="53715">MDDSKNAHDDIGDHQNFLDFTHKDEFCSQNFLANLMKQSLLLGADKLLMARKPGPVPLSDFKPQTDNAPNNTFKNSKIRGEKYANRKVKNGRYNSSSIEYNPLMESNNNNEFPFNFIAFVTVLVFKLATFQISLFLKIFTFPIWFLNSCLMFFMFPFQILTHVRSHMRKKLVRALNASYLSLISFICNKIKSQKSVLKLGVRFGKACICAVFVFFVLVGLLVSGFAIGGVVMRNLVEESVLKTEILNFDYTKSSPVAVVPISSSLVNGVINSKYQTMFGSDNHQGQRAIPYNHKLKVTVSLTLPESEYNRKLGVFQVRVETLSANGNPILGSSYPTMLRFKSQPIRVVETLFNSVPLITGLKSEVQNLKIVMGDFNEGYEPTSFFKVILEQRAEFQAGSGVPEIYAASLEISSELPKLKRVLWSWRRTIFVWISFGVFMAEITVFLILFRAVIFPGGKPKGVGSKKKYKIPGQKGI</sequence>
<evidence type="ECO:0008006" key="10">
    <source>
        <dbReference type="Google" id="ProtNLM"/>
    </source>
</evidence>
<dbReference type="InterPro" id="IPR009617">
    <property type="entry name" value="Seipin"/>
</dbReference>
<dbReference type="PANTHER" id="PTHR21212">
    <property type="entry name" value="BERNARDINELLI-SEIP CONGENITAL LIPODYSTROPHY 2 HOMOLOG BSCL2 PROTEIN"/>
    <property type="match status" value="1"/>
</dbReference>
<keyword evidence="4 7" id="KW-1133">Transmembrane helix</keyword>
<reference evidence="8 9" key="1">
    <citation type="journal article" date="2021" name="Comput. Struct. Biotechnol. J.">
        <title>De novo genome assembly of the potent medicinal plant Rehmannia glutinosa using nanopore technology.</title>
        <authorList>
            <person name="Ma L."/>
            <person name="Dong C."/>
            <person name="Song C."/>
            <person name="Wang X."/>
            <person name="Zheng X."/>
            <person name="Niu Y."/>
            <person name="Chen S."/>
            <person name="Feng W."/>
        </authorList>
    </citation>
    <scope>NUCLEOTIDE SEQUENCE [LARGE SCALE GENOMIC DNA]</scope>
    <source>
        <strain evidence="8">DH-2019</strain>
    </source>
</reference>
<keyword evidence="2 7" id="KW-0812">Transmembrane</keyword>
<keyword evidence="5" id="KW-0443">Lipid metabolism</keyword>
<evidence type="ECO:0000256" key="5">
    <source>
        <dbReference type="ARBA" id="ARBA00023098"/>
    </source>
</evidence>
<gene>
    <name evidence="8" type="ORF">DH2020_008510</name>
</gene>
<protein>
    <recommendedName>
        <fullName evidence="10">Seipin</fullName>
    </recommendedName>
</protein>
<proteinExistence type="predicted"/>
<comment type="subcellular location">
    <subcellularLocation>
        <location evidence="1">Endoplasmic reticulum membrane</location>
        <topology evidence="1">Multi-pass membrane protein</topology>
    </subcellularLocation>
</comment>
<feature type="transmembrane region" description="Helical" evidence="7">
    <location>
        <begin position="429"/>
        <end position="453"/>
    </location>
</feature>
<evidence type="ECO:0000256" key="7">
    <source>
        <dbReference type="SAM" id="Phobius"/>
    </source>
</evidence>
<organism evidence="8 9">
    <name type="scientific">Rehmannia glutinosa</name>
    <name type="common">Chinese foxglove</name>
    <dbReference type="NCBI Taxonomy" id="99300"/>
    <lineage>
        <taxon>Eukaryota</taxon>
        <taxon>Viridiplantae</taxon>
        <taxon>Streptophyta</taxon>
        <taxon>Embryophyta</taxon>
        <taxon>Tracheophyta</taxon>
        <taxon>Spermatophyta</taxon>
        <taxon>Magnoliopsida</taxon>
        <taxon>eudicotyledons</taxon>
        <taxon>Gunneridae</taxon>
        <taxon>Pentapetalae</taxon>
        <taxon>asterids</taxon>
        <taxon>lamiids</taxon>
        <taxon>Lamiales</taxon>
        <taxon>Orobanchaceae</taxon>
        <taxon>Rehmannieae</taxon>
        <taxon>Rehmannia</taxon>
    </lineage>
</organism>
<evidence type="ECO:0000313" key="9">
    <source>
        <dbReference type="Proteomes" id="UP001318860"/>
    </source>
</evidence>